<evidence type="ECO:0000313" key="2">
    <source>
        <dbReference type="EMBL" id="CAH1426569.1"/>
    </source>
</evidence>
<keyword evidence="3" id="KW-1185">Reference proteome</keyword>
<dbReference type="AlphaFoldDB" id="A0AAU9MK69"/>
<comment type="caution">
    <text evidence="2">The sequence shown here is derived from an EMBL/GenBank/DDBJ whole genome shotgun (WGS) entry which is preliminary data.</text>
</comment>
<reference evidence="2 3" key="1">
    <citation type="submission" date="2022-01" db="EMBL/GenBank/DDBJ databases">
        <authorList>
            <person name="Xiong W."/>
            <person name="Schranz E."/>
        </authorList>
    </citation>
    <scope>NUCLEOTIDE SEQUENCE [LARGE SCALE GENOMIC DNA]</scope>
</reference>
<name>A0AAU9MK69_9ASTR</name>
<feature type="compositionally biased region" description="Basic residues" evidence="1">
    <location>
        <begin position="9"/>
        <end position="19"/>
    </location>
</feature>
<organism evidence="2 3">
    <name type="scientific">Lactuca virosa</name>
    <dbReference type="NCBI Taxonomy" id="75947"/>
    <lineage>
        <taxon>Eukaryota</taxon>
        <taxon>Viridiplantae</taxon>
        <taxon>Streptophyta</taxon>
        <taxon>Embryophyta</taxon>
        <taxon>Tracheophyta</taxon>
        <taxon>Spermatophyta</taxon>
        <taxon>Magnoliopsida</taxon>
        <taxon>eudicotyledons</taxon>
        <taxon>Gunneridae</taxon>
        <taxon>Pentapetalae</taxon>
        <taxon>asterids</taxon>
        <taxon>campanulids</taxon>
        <taxon>Asterales</taxon>
        <taxon>Asteraceae</taxon>
        <taxon>Cichorioideae</taxon>
        <taxon>Cichorieae</taxon>
        <taxon>Lactucinae</taxon>
        <taxon>Lactuca</taxon>
    </lineage>
</organism>
<dbReference type="Proteomes" id="UP001157418">
    <property type="component" value="Unassembled WGS sequence"/>
</dbReference>
<sequence length="103" mass="11041">MAGGGYKQKFNKSKNRKPLKPSPFLEGGLLSDWSPVVDSPPPRGKINNGNSGNYSNASKNKSATRFAIGSGSGGKSKASSSNSRNVDSQKPKNERYWLHISSN</sequence>
<feature type="region of interest" description="Disordered" evidence="1">
    <location>
        <begin position="1"/>
        <end position="103"/>
    </location>
</feature>
<protein>
    <submittedName>
        <fullName evidence="2">Uncharacterized protein</fullName>
    </submittedName>
</protein>
<dbReference type="EMBL" id="CAKMRJ010002223">
    <property type="protein sequence ID" value="CAH1426569.1"/>
    <property type="molecule type" value="Genomic_DNA"/>
</dbReference>
<proteinExistence type="predicted"/>
<evidence type="ECO:0000313" key="3">
    <source>
        <dbReference type="Proteomes" id="UP001157418"/>
    </source>
</evidence>
<gene>
    <name evidence="2" type="ORF">LVIROSA_LOCUS13642</name>
</gene>
<accession>A0AAU9MK69</accession>
<feature type="compositionally biased region" description="Low complexity" evidence="1">
    <location>
        <begin position="47"/>
        <end position="63"/>
    </location>
</feature>
<feature type="compositionally biased region" description="Basic and acidic residues" evidence="1">
    <location>
        <begin position="87"/>
        <end position="97"/>
    </location>
</feature>
<evidence type="ECO:0000256" key="1">
    <source>
        <dbReference type="SAM" id="MobiDB-lite"/>
    </source>
</evidence>